<feature type="region of interest" description="Disordered" evidence="1">
    <location>
        <begin position="23"/>
        <end position="80"/>
    </location>
</feature>
<dbReference type="AlphaFoldDB" id="A0ABD2QF18"/>
<protein>
    <submittedName>
        <fullName evidence="2">Uncharacterized protein</fullName>
    </submittedName>
</protein>
<organism evidence="2 3">
    <name type="scientific">Cichlidogyrus casuarinus</name>
    <dbReference type="NCBI Taxonomy" id="1844966"/>
    <lineage>
        <taxon>Eukaryota</taxon>
        <taxon>Metazoa</taxon>
        <taxon>Spiralia</taxon>
        <taxon>Lophotrochozoa</taxon>
        <taxon>Platyhelminthes</taxon>
        <taxon>Monogenea</taxon>
        <taxon>Monopisthocotylea</taxon>
        <taxon>Dactylogyridea</taxon>
        <taxon>Ancyrocephalidae</taxon>
        <taxon>Cichlidogyrus</taxon>
    </lineage>
</organism>
<name>A0ABD2QF18_9PLAT</name>
<dbReference type="EMBL" id="JBJKFK010000282">
    <property type="protein sequence ID" value="KAL3318143.1"/>
    <property type="molecule type" value="Genomic_DNA"/>
</dbReference>
<evidence type="ECO:0000313" key="2">
    <source>
        <dbReference type="EMBL" id="KAL3318143.1"/>
    </source>
</evidence>
<proteinExistence type="predicted"/>
<accession>A0ABD2QF18</accession>
<feature type="compositionally biased region" description="Polar residues" evidence="1">
    <location>
        <begin position="49"/>
        <end position="59"/>
    </location>
</feature>
<evidence type="ECO:0000313" key="3">
    <source>
        <dbReference type="Proteomes" id="UP001626550"/>
    </source>
</evidence>
<sequence>MPFPGSGQSYSPNPVEALLKCRETGSSRGRRSGLKSFMAKSIDADESHNQGPYTDSSSMAPAPVHPTDKLSSLHARVLAR</sequence>
<reference evidence="2 3" key="1">
    <citation type="submission" date="2024-11" db="EMBL/GenBank/DDBJ databases">
        <title>Adaptive evolution of stress response genes in parasites aligns with host niche diversity.</title>
        <authorList>
            <person name="Hahn C."/>
            <person name="Resl P."/>
        </authorList>
    </citation>
    <scope>NUCLEOTIDE SEQUENCE [LARGE SCALE GENOMIC DNA]</scope>
    <source>
        <strain evidence="2">EGGRZ-B1_66</strain>
        <tissue evidence="2">Body</tissue>
    </source>
</reference>
<keyword evidence="3" id="KW-1185">Reference proteome</keyword>
<evidence type="ECO:0000256" key="1">
    <source>
        <dbReference type="SAM" id="MobiDB-lite"/>
    </source>
</evidence>
<dbReference type="Proteomes" id="UP001626550">
    <property type="component" value="Unassembled WGS sequence"/>
</dbReference>
<gene>
    <name evidence="2" type="ORF">Ciccas_003192</name>
</gene>
<comment type="caution">
    <text evidence="2">The sequence shown here is derived from an EMBL/GenBank/DDBJ whole genome shotgun (WGS) entry which is preliminary data.</text>
</comment>